<evidence type="ECO:0000256" key="3">
    <source>
        <dbReference type="ARBA" id="ARBA00022827"/>
    </source>
</evidence>
<reference evidence="6 7" key="1">
    <citation type="submission" date="2024-08" db="EMBL/GenBank/DDBJ databases">
        <title>Sulfate-reducing bacteria isolated from formation water of the oil field in Kazakhstan and description of Pseudodesulfovibrio sp.</title>
        <authorList>
            <person name="Bidzhieva S.K."/>
            <person name="Tourova T.P."/>
            <person name="Grouzdev D.S."/>
            <person name="Beletsky A.V."/>
            <person name="Sokolova D.S."/>
            <person name="Samigullina S.R."/>
            <person name="Poltaraus A.B."/>
            <person name="Avtukh A.N."/>
            <person name="Tereshina V.M."/>
            <person name="Zhaparov N.S."/>
            <person name="Mardanov A.V."/>
            <person name="Nazina T.N."/>
        </authorList>
    </citation>
    <scope>NUCLEOTIDE SEQUENCE [LARGE SCALE GENOMIC DNA]</scope>
    <source>
        <strain evidence="6 7">9FUS</strain>
    </source>
</reference>
<protein>
    <submittedName>
        <fullName evidence="6">FAD-binding oxidoreductase</fullName>
    </submittedName>
</protein>
<comment type="cofactor">
    <cofactor evidence="1">
        <name>FAD</name>
        <dbReference type="ChEBI" id="CHEBI:57692"/>
    </cofactor>
</comment>
<dbReference type="PROSITE" id="PS51387">
    <property type="entry name" value="FAD_PCMH"/>
    <property type="match status" value="1"/>
</dbReference>
<keyword evidence="4" id="KW-0560">Oxidoreductase</keyword>
<name>A0ABV4K3S4_9BACT</name>
<feature type="domain" description="FAD-binding PCMH-type" evidence="5">
    <location>
        <begin position="42"/>
        <end position="221"/>
    </location>
</feature>
<dbReference type="InterPro" id="IPR016169">
    <property type="entry name" value="FAD-bd_PCMH_sub2"/>
</dbReference>
<dbReference type="InterPro" id="IPR016166">
    <property type="entry name" value="FAD-bd_PCMH"/>
</dbReference>
<dbReference type="InterPro" id="IPR016171">
    <property type="entry name" value="Vanillyl_alc_oxidase_C-sub2"/>
</dbReference>
<dbReference type="Gene3D" id="1.10.45.10">
    <property type="entry name" value="Vanillyl-alcohol Oxidase, Chain A, domain 4"/>
    <property type="match status" value="1"/>
</dbReference>
<dbReference type="Pfam" id="PF02913">
    <property type="entry name" value="FAD-oxidase_C"/>
    <property type="match status" value="1"/>
</dbReference>
<dbReference type="InterPro" id="IPR004113">
    <property type="entry name" value="FAD-bd_oxidored_4_C"/>
</dbReference>
<keyword evidence="2" id="KW-0285">Flavoprotein</keyword>
<dbReference type="Proteomes" id="UP001568698">
    <property type="component" value="Unassembled WGS sequence"/>
</dbReference>
<evidence type="ECO:0000313" key="6">
    <source>
        <dbReference type="EMBL" id="MEZ7197618.1"/>
    </source>
</evidence>
<organism evidence="6 7">
    <name type="scientific">Pseudodesulfovibrio karagichevae</name>
    <dbReference type="NCBI Taxonomy" id="3239305"/>
    <lineage>
        <taxon>Bacteria</taxon>
        <taxon>Pseudomonadati</taxon>
        <taxon>Thermodesulfobacteriota</taxon>
        <taxon>Desulfovibrionia</taxon>
        <taxon>Desulfovibrionales</taxon>
        <taxon>Desulfovibrionaceae</taxon>
    </lineage>
</organism>
<evidence type="ECO:0000313" key="7">
    <source>
        <dbReference type="Proteomes" id="UP001568698"/>
    </source>
</evidence>
<evidence type="ECO:0000256" key="1">
    <source>
        <dbReference type="ARBA" id="ARBA00001974"/>
    </source>
</evidence>
<evidence type="ECO:0000256" key="2">
    <source>
        <dbReference type="ARBA" id="ARBA00022630"/>
    </source>
</evidence>
<dbReference type="RefSeq" id="WP_371387133.1">
    <property type="nucleotide sequence ID" value="NZ_JBGLYH010000037.1"/>
</dbReference>
<comment type="caution">
    <text evidence="6">The sequence shown here is derived from an EMBL/GenBank/DDBJ whole genome shotgun (WGS) entry which is preliminary data.</text>
</comment>
<evidence type="ECO:0000256" key="4">
    <source>
        <dbReference type="ARBA" id="ARBA00023002"/>
    </source>
</evidence>
<dbReference type="InterPro" id="IPR016164">
    <property type="entry name" value="FAD-linked_Oxase-like_C"/>
</dbReference>
<sequence>MPQYAKSLTDAHRAFLTDLFPGDGCVLEAVQLNAFSTDASRERSMPWAVVRPENREQVAELLRWADAERMPIYPRARATGQVGNTVPILHGVTVSLLRMNRILDIDGRDFAAEVEPGVITSDFQAACAEKGLFYPPDPASVKISTMGGNISTCAGGLRAVKYGVTRDWVLGIEAVLPGGKVLTMGGRSQKDVVGLDLKRLFVGADGKLGLITRATVKLIPLPETASSVLVGFPDLAASMDGAMAVFGAGLLPCACEFMDVTTIKAVRMGGEIPLAQEAQAALLFKFDGTAEGVAAEIKRLKAALAPVRPVSIEVGEGAAEEAVWAARRDISPGSYRLRPNKLSEDLAVPRGRVPELVDIAQKAGADAGLPVLCYGHLGDGNIHTNIMHDASRPEEVRAAHRVKERLFRAAVELGGTISGEHGTGLTKASFVPEQLGADQLHYMDAVHRVFDPNEIMNPGKGW</sequence>
<dbReference type="Gene3D" id="3.30.465.10">
    <property type="match status" value="1"/>
</dbReference>
<evidence type="ECO:0000259" key="5">
    <source>
        <dbReference type="PROSITE" id="PS51387"/>
    </source>
</evidence>
<dbReference type="Gene3D" id="3.30.70.2740">
    <property type="match status" value="1"/>
</dbReference>
<dbReference type="PANTHER" id="PTHR42934:SF1">
    <property type="entry name" value="GLYCOLATE OXIDASE SUBUNIT GLCD"/>
    <property type="match status" value="1"/>
</dbReference>
<dbReference type="InterPro" id="IPR036318">
    <property type="entry name" value="FAD-bd_PCMH-like_sf"/>
</dbReference>
<dbReference type="InterPro" id="IPR051914">
    <property type="entry name" value="FAD-linked_OxidoTrans_Type4"/>
</dbReference>
<gene>
    <name evidence="6" type="ORF">AB6M95_12710</name>
</gene>
<dbReference type="EMBL" id="JBGLYH010000037">
    <property type="protein sequence ID" value="MEZ7197618.1"/>
    <property type="molecule type" value="Genomic_DNA"/>
</dbReference>
<dbReference type="Pfam" id="PF01565">
    <property type="entry name" value="FAD_binding_4"/>
    <property type="match status" value="1"/>
</dbReference>
<keyword evidence="7" id="KW-1185">Reference proteome</keyword>
<proteinExistence type="predicted"/>
<dbReference type="PANTHER" id="PTHR42934">
    <property type="entry name" value="GLYCOLATE OXIDASE SUBUNIT GLCD"/>
    <property type="match status" value="1"/>
</dbReference>
<dbReference type="InterPro" id="IPR006094">
    <property type="entry name" value="Oxid_FAD_bind_N"/>
</dbReference>
<dbReference type="SUPFAM" id="SSF55103">
    <property type="entry name" value="FAD-linked oxidases, C-terminal domain"/>
    <property type="match status" value="1"/>
</dbReference>
<dbReference type="SUPFAM" id="SSF56176">
    <property type="entry name" value="FAD-binding/transporter-associated domain-like"/>
    <property type="match status" value="1"/>
</dbReference>
<accession>A0ABV4K3S4</accession>
<keyword evidence="3" id="KW-0274">FAD</keyword>